<organism evidence="2 3">
    <name type="scientific">Candidatus Pelagibacter giovannonii</name>
    <dbReference type="NCBI Taxonomy" id="2563896"/>
    <lineage>
        <taxon>Bacteria</taxon>
        <taxon>Pseudomonadati</taxon>
        <taxon>Pseudomonadota</taxon>
        <taxon>Alphaproteobacteria</taxon>
        <taxon>Candidatus Pelagibacterales</taxon>
        <taxon>Candidatus Pelagibacteraceae</taxon>
        <taxon>Candidatus Pelagibacter</taxon>
    </lineage>
</organism>
<evidence type="ECO:0000313" key="2">
    <source>
        <dbReference type="EMBL" id="QIZ21226.1"/>
    </source>
</evidence>
<protein>
    <submittedName>
        <fullName evidence="2">DUF393 domain-containing protein</fullName>
    </submittedName>
</protein>
<evidence type="ECO:0000256" key="1">
    <source>
        <dbReference type="SAM" id="Phobius"/>
    </source>
</evidence>
<dbReference type="GO" id="GO:0015035">
    <property type="term" value="F:protein-disulfide reductase activity"/>
    <property type="evidence" value="ECO:0007669"/>
    <property type="project" value="InterPro"/>
</dbReference>
<dbReference type="AlphaFoldDB" id="A0A6H1Q3F4"/>
<evidence type="ECO:0000313" key="3">
    <source>
        <dbReference type="Proteomes" id="UP000501094"/>
    </source>
</evidence>
<keyword evidence="1" id="KW-1133">Transmembrane helix</keyword>
<reference evidence="2 3" key="1">
    <citation type="journal article" date="2020" name="Nat. Microbiol.">
        <title>Lysogenic host-virus interactions in SAR11 marine bacteria.</title>
        <authorList>
            <person name="Morris R.M."/>
            <person name="Cain K.R."/>
            <person name="Hvorecny K.L."/>
            <person name="Kollman J.M."/>
        </authorList>
    </citation>
    <scope>NUCLEOTIDE SEQUENCE [LARGE SCALE GENOMIC DNA]</scope>
    <source>
        <strain evidence="2 3">NP1</strain>
    </source>
</reference>
<sequence>MKVYFNNSCKICRAEINLYKKENIKDIEWVDITNNKSAEIETQRNAKNLLRRLHIKDGEKVIGGAEAFLLVWKKIPKYKFLYSFFKTPIIFTLFSFFYEIIAFFLFLKNKKQLLK</sequence>
<dbReference type="Pfam" id="PF04134">
    <property type="entry name" value="DCC1-like"/>
    <property type="match status" value="1"/>
</dbReference>
<dbReference type="InterPro" id="IPR007263">
    <property type="entry name" value="DCC1-like"/>
</dbReference>
<name>A0A6H1Q3F4_9PROT</name>
<dbReference type="RefSeq" id="WP_168607085.1">
    <property type="nucleotide sequence ID" value="NZ_CP038852.1"/>
</dbReference>
<feature type="transmembrane region" description="Helical" evidence="1">
    <location>
        <begin position="89"/>
        <end position="107"/>
    </location>
</feature>
<keyword evidence="1" id="KW-0812">Transmembrane</keyword>
<gene>
    <name evidence="2" type="ORF">E5R92_05455</name>
</gene>
<keyword evidence="1" id="KW-0472">Membrane</keyword>
<dbReference type="KEGG" id="peg:E5R92_05455"/>
<dbReference type="Proteomes" id="UP000501094">
    <property type="component" value="Chromosome"/>
</dbReference>
<dbReference type="EMBL" id="CP038852">
    <property type="protein sequence ID" value="QIZ21226.1"/>
    <property type="molecule type" value="Genomic_DNA"/>
</dbReference>
<accession>A0A6H1Q3F4</accession>
<keyword evidence="3" id="KW-1185">Reference proteome</keyword>
<proteinExistence type="predicted"/>